<dbReference type="Proteomes" id="UP000514720">
    <property type="component" value="Chromosome"/>
</dbReference>
<dbReference type="InterPro" id="IPR041854">
    <property type="entry name" value="BFD-like_2Fe2S-bd_dom_sf"/>
</dbReference>
<gene>
    <name evidence="2" type="ORF">G4Z02_08905</name>
</gene>
<dbReference type="Gene3D" id="1.10.10.1100">
    <property type="entry name" value="BFD-like [2Fe-2S]-binding domain"/>
    <property type="match status" value="1"/>
</dbReference>
<evidence type="ECO:0000259" key="1">
    <source>
        <dbReference type="Pfam" id="PF04324"/>
    </source>
</evidence>
<dbReference type="KEGG" id="xcl:G4Z02_08905"/>
<reference evidence="2 3" key="1">
    <citation type="submission" date="2020-02" db="EMBL/GenBank/DDBJ databases">
        <authorList>
            <person name="Zheng R.K."/>
            <person name="Sun C.M."/>
        </authorList>
    </citation>
    <scope>NUCLEOTIDE SEQUENCE [LARGE SCALE GENOMIC DNA]</scope>
    <source>
        <strain evidence="3">zrk13</strain>
    </source>
</reference>
<dbReference type="Pfam" id="PF04324">
    <property type="entry name" value="Fer2_BFD"/>
    <property type="match status" value="1"/>
</dbReference>
<proteinExistence type="predicted"/>
<accession>A0A7L7KTW0</accession>
<evidence type="ECO:0000313" key="3">
    <source>
        <dbReference type="Proteomes" id="UP000514720"/>
    </source>
</evidence>
<dbReference type="EMBL" id="CP048914">
    <property type="protein sequence ID" value="QMS85859.1"/>
    <property type="molecule type" value="Genomic_DNA"/>
</dbReference>
<protein>
    <submittedName>
        <fullName evidence="2">(2Fe-2S)-binding protein</fullName>
    </submittedName>
</protein>
<dbReference type="AlphaFoldDB" id="A0A7L7KTW0"/>
<keyword evidence="3" id="KW-1185">Reference proteome</keyword>
<dbReference type="RefSeq" id="WP_258877671.1">
    <property type="nucleotide sequence ID" value="NZ_CP048914.1"/>
</dbReference>
<evidence type="ECO:0000313" key="2">
    <source>
        <dbReference type="EMBL" id="QMS85859.1"/>
    </source>
</evidence>
<sequence>MYQDDDVICYCAEVTYKQIKQAIQKGAKTIDHIGDINEAGIACGTCIEDLEIIVKALIKE</sequence>
<organism evidence="2 3">
    <name type="scientific">Candidatus Xianfuyuplasma coldseepsis</name>
    <dbReference type="NCBI Taxonomy" id="2782163"/>
    <lineage>
        <taxon>Bacteria</taxon>
        <taxon>Bacillati</taxon>
        <taxon>Mycoplasmatota</taxon>
        <taxon>Mollicutes</taxon>
        <taxon>Candidatus Izemoplasmatales</taxon>
        <taxon>Candidatus Izemoplasmataceae</taxon>
        <taxon>Candidatus Xianfuyuplasma</taxon>
    </lineage>
</organism>
<dbReference type="InterPro" id="IPR007419">
    <property type="entry name" value="BFD-like_2Fe2S-bd_dom"/>
</dbReference>
<name>A0A7L7KTW0_9MOLU</name>
<feature type="domain" description="BFD-like [2Fe-2S]-binding" evidence="1">
    <location>
        <begin position="7"/>
        <end position="54"/>
    </location>
</feature>